<dbReference type="Proteomes" id="UP000239560">
    <property type="component" value="Unassembled WGS sequence"/>
</dbReference>
<dbReference type="AlphaFoldDB" id="A0A0K3CUJ2"/>
<dbReference type="OMA" id="ETAIPTW"/>
<keyword evidence="1" id="KW-1133">Transmembrane helix</keyword>
<organism evidence="3 5">
    <name type="scientific">Rhodotorula toruloides</name>
    <name type="common">Yeast</name>
    <name type="synonym">Rhodosporidium toruloides</name>
    <dbReference type="NCBI Taxonomy" id="5286"/>
    <lineage>
        <taxon>Eukaryota</taxon>
        <taxon>Fungi</taxon>
        <taxon>Dikarya</taxon>
        <taxon>Basidiomycota</taxon>
        <taxon>Pucciniomycotina</taxon>
        <taxon>Microbotryomycetes</taxon>
        <taxon>Sporidiobolales</taxon>
        <taxon>Sporidiobolaceae</taxon>
        <taxon>Rhodotorula</taxon>
    </lineage>
</organism>
<evidence type="ECO:0000313" key="4">
    <source>
        <dbReference type="EMBL" id="PRQ70382.1"/>
    </source>
</evidence>
<evidence type="ECO:0000256" key="1">
    <source>
        <dbReference type="SAM" id="Phobius"/>
    </source>
</evidence>
<reference evidence="4 6" key="2">
    <citation type="journal article" date="2018" name="Elife">
        <title>Functional genomics of lipid metabolism in the oleaginous yeast Rhodosporidium toruloides.</title>
        <authorList>
            <person name="Coradetti S.T."/>
            <person name="Pinel D."/>
            <person name="Geiselman G."/>
            <person name="Ito M."/>
            <person name="Mondo S."/>
            <person name="Reilly M.C."/>
            <person name="Cheng Y.F."/>
            <person name="Bauer S."/>
            <person name="Grigoriev I."/>
            <person name="Gladden J.M."/>
            <person name="Simmons B.A."/>
            <person name="Brem R."/>
            <person name="Arkin A.P."/>
            <person name="Skerker J.M."/>
        </authorList>
    </citation>
    <scope>NUCLEOTIDE SEQUENCE [LARGE SCALE GENOMIC DNA]</scope>
    <source>
        <strain evidence="4 6">NBRC 0880</strain>
    </source>
</reference>
<dbReference type="Proteomes" id="UP000199069">
    <property type="component" value="Unassembled WGS sequence"/>
</dbReference>
<name>A0A0K3CUJ2_RHOTO</name>
<evidence type="ECO:0008006" key="7">
    <source>
        <dbReference type="Google" id="ProtNLM"/>
    </source>
</evidence>
<reference evidence="3 5" key="1">
    <citation type="submission" date="2015-07" db="EMBL/GenBank/DDBJ databases">
        <authorList>
            <person name="Cajimat M.N.B."/>
            <person name="Milazzo M.L."/>
            <person name="Fulhorst C.F."/>
        </authorList>
    </citation>
    <scope>NUCLEOTIDE SEQUENCE [LARGE SCALE GENOMIC DNA]</scope>
    <source>
        <strain evidence="3">Single colony</strain>
    </source>
</reference>
<proteinExistence type="predicted"/>
<keyword evidence="2" id="KW-0732">Signal</keyword>
<dbReference type="EMBL" id="LCTV02000015">
    <property type="protein sequence ID" value="PRQ70382.1"/>
    <property type="molecule type" value="Genomic_DNA"/>
</dbReference>
<keyword evidence="1" id="KW-0812">Transmembrane</keyword>
<dbReference type="EMBL" id="CWKI01000015">
    <property type="protein sequence ID" value="CTR10926.1"/>
    <property type="molecule type" value="Genomic_DNA"/>
</dbReference>
<feature type="chain" id="PRO_5036294125" description="Proteophosphoglycan ppg4" evidence="2">
    <location>
        <begin position="23"/>
        <end position="205"/>
    </location>
</feature>
<keyword evidence="1" id="KW-0472">Membrane</keyword>
<evidence type="ECO:0000313" key="3">
    <source>
        <dbReference type="EMBL" id="CTR10926.1"/>
    </source>
</evidence>
<gene>
    <name evidence="3" type="primary">FGENESH: predicted gene_15.68</name>
    <name evidence="4" type="ORF">AAT19DRAFT_11131</name>
    <name evidence="3" type="ORF">BN2166_0067870</name>
</gene>
<keyword evidence="5" id="KW-1185">Reference proteome</keyword>
<evidence type="ECO:0000313" key="5">
    <source>
        <dbReference type="Proteomes" id="UP000199069"/>
    </source>
</evidence>
<accession>A0A0K3CUJ2</accession>
<feature type="signal peptide" evidence="2">
    <location>
        <begin position="1"/>
        <end position="22"/>
    </location>
</feature>
<feature type="transmembrane region" description="Helical" evidence="1">
    <location>
        <begin position="186"/>
        <end position="204"/>
    </location>
</feature>
<dbReference type="OrthoDB" id="2529897at2759"/>
<sequence>MPAARFYRIASVFLAAAVAATAQLETVVDAISGNTVVVSIVTDAAGDPLQTLILSTVTDPAAVAEDTATATTTSTTTTAATTAAAVNNPGAGGVQGVGQPANVLTPAATCTTEGCPPMPTTYTQNGAIVTWYATTPATPIPTWTSSGQIESAAKYISTVSSAQGGRANSGAGSRFSSIPIGTSGDWGIMFGAAIVGGLVGAVAVL</sequence>
<evidence type="ECO:0000313" key="6">
    <source>
        <dbReference type="Proteomes" id="UP000239560"/>
    </source>
</evidence>
<evidence type="ECO:0000256" key="2">
    <source>
        <dbReference type="SAM" id="SignalP"/>
    </source>
</evidence>
<protein>
    <recommendedName>
        <fullName evidence="7">Proteophosphoglycan ppg4</fullName>
    </recommendedName>
</protein>